<feature type="region of interest" description="Disordered" evidence="8">
    <location>
        <begin position="1"/>
        <end position="45"/>
    </location>
</feature>
<dbReference type="EMBL" id="JAHRIO010021096">
    <property type="protein sequence ID" value="MEQ2165271.1"/>
    <property type="molecule type" value="Genomic_DNA"/>
</dbReference>
<dbReference type="InterPro" id="IPR001763">
    <property type="entry name" value="Rhodanese-like_dom"/>
</dbReference>
<dbReference type="PANTHER" id="PTHR10828">
    <property type="entry name" value="M-PHASE INDUCER PHOSPHATASE DUAL SPECIFICITY PHOSPHATASE CDC25"/>
    <property type="match status" value="1"/>
</dbReference>
<accession>A0ABV0N1N6</accession>
<comment type="caution">
    <text evidence="10">The sequence shown here is derived from an EMBL/GenBank/DDBJ whole genome shotgun (WGS) entry which is preliminary data.</text>
</comment>
<feature type="domain" description="Rhodanese" evidence="9">
    <location>
        <begin position="60"/>
        <end position="195"/>
    </location>
</feature>
<evidence type="ECO:0000313" key="10">
    <source>
        <dbReference type="EMBL" id="MEQ2165271.1"/>
    </source>
</evidence>
<keyword evidence="3 7" id="KW-0498">Mitosis</keyword>
<dbReference type="SMART" id="SM00450">
    <property type="entry name" value="RHOD"/>
    <property type="match status" value="1"/>
</dbReference>
<evidence type="ECO:0000256" key="1">
    <source>
        <dbReference type="ARBA" id="ARBA00011065"/>
    </source>
</evidence>
<comment type="catalytic activity">
    <reaction evidence="7">
        <text>O-phospho-L-tyrosyl-[protein] + H2O = L-tyrosyl-[protein] + phosphate</text>
        <dbReference type="Rhea" id="RHEA:10684"/>
        <dbReference type="Rhea" id="RHEA-COMP:10136"/>
        <dbReference type="Rhea" id="RHEA-COMP:20101"/>
        <dbReference type="ChEBI" id="CHEBI:15377"/>
        <dbReference type="ChEBI" id="CHEBI:43474"/>
        <dbReference type="ChEBI" id="CHEBI:46858"/>
        <dbReference type="ChEBI" id="CHEBI:61978"/>
        <dbReference type="EC" id="3.1.3.48"/>
    </reaction>
</comment>
<evidence type="ECO:0000256" key="2">
    <source>
        <dbReference type="ARBA" id="ARBA00022618"/>
    </source>
</evidence>
<dbReference type="SUPFAM" id="SSF52821">
    <property type="entry name" value="Rhodanese/Cell cycle control phosphatase"/>
    <property type="match status" value="1"/>
</dbReference>
<keyword evidence="2 7" id="KW-0132">Cell division</keyword>
<dbReference type="PANTHER" id="PTHR10828:SF76">
    <property type="entry name" value="M-PHASE INDUCER PHOSPHATASE"/>
    <property type="match status" value="1"/>
</dbReference>
<keyword evidence="11" id="KW-1185">Reference proteome</keyword>
<name>A0ABV0N1N6_9TELE</name>
<gene>
    <name evidence="10" type="ORF">GOODEAATRI_015142</name>
</gene>
<dbReference type="EC" id="3.1.3.48" evidence="7"/>
<dbReference type="InterPro" id="IPR000751">
    <property type="entry name" value="MPI_Phosphatase"/>
</dbReference>
<dbReference type="Proteomes" id="UP001476798">
    <property type="component" value="Unassembled WGS sequence"/>
</dbReference>
<evidence type="ECO:0000256" key="4">
    <source>
        <dbReference type="ARBA" id="ARBA00022801"/>
    </source>
</evidence>
<dbReference type="InterPro" id="IPR036873">
    <property type="entry name" value="Rhodanese-like_dom_sf"/>
</dbReference>
<keyword evidence="5 7" id="KW-0904">Protein phosphatase</keyword>
<comment type="function">
    <text evidence="7">Tyrosine protein phosphatase which functions as a dosage-dependent inducer of mitotic progression.</text>
</comment>
<keyword evidence="6 7" id="KW-0131">Cell cycle</keyword>
<evidence type="ECO:0000259" key="9">
    <source>
        <dbReference type="PROSITE" id="PS50206"/>
    </source>
</evidence>
<evidence type="ECO:0000313" key="11">
    <source>
        <dbReference type="Proteomes" id="UP001476798"/>
    </source>
</evidence>
<dbReference type="Gene3D" id="3.40.250.10">
    <property type="entry name" value="Rhodanese-like domain"/>
    <property type="match status" value="2"/>
</dbReference>
<protein>
    <recommendedName>
        <fullName evidence="7">M-phase inducer phosphatase</fullName>
        <ecNumber evidence="7">3.1.3.48</ecNumber>
    </recommendedName>
</protein>
<dbReference type="PROSITE" id="PS50206">
    <property type="entry name" value="RHODANESE_3"/>
    <property type="match status" value="1"/>
</dbReference>
<sequence length="199" mass="22924">MPSPVSRPSAKRPDCPADENTPVRVKRRRSVAGTQVTNQDQNPESPRMMVAALSGQFDHLVDQIIIIDCRYPYEFEGGHIKVSHHIPASSKIQTPEDHLFEAGVCFSPQGARNLHQEDQVEDFLLNTPIIPSCPEKRVVIIFHCEFSSERGPRMCRFVRERDRAMNEYPKLHYPELYILKGGYKDFFPYFQVGFKYPLC</sequence>
<organism evidence="10 11">
    <name type="scientific">Goodea atripinnis</name>
    <dbReference type="NCBI Taxonomy" id="208336"/>
    <lineage>
        <taxon>Eukaryota</taxon>
        <taxon>Metazoa</taxon>
        <taxon>Chordata</taxon>
        <taxon>Craniata</taxon>
        <taxon>Vertebrata</taxon>
        <taxon>Euteleostomi</taxon>
        <taxon>Actinopterygii</taxon>
        <taxon>Neopterygii</taxon>
        <taxon>Teleostei</taxon>
        <taxon>Neoteleostei</taxon>
        <taxon>Acanthomorphata</taxon>
        <taxon>Ovalentaria</taxon>
        <taxon>Atherinomorphae</taxon>
        <taxon>Cyprinodontiformes</taxon>
        <taxon>Goodeidae</taxon>
        <taxon>Goodea</taxon>
    </lineage>
</organism>
<comment type="similarity">
    <text evidence="1 7">Belongs to the MPI phosphatase family.</text>
</comment>
<dbReference type="CDD" id="cd01530">
    <property type="entry name" value="Cdc25"/>
    <property type="match status" value="1"/>
</dbReference>
<evidence type="ECO:0000256" key="7">
    <source>
        <dbReference type="RuleBase" id="RU368028"/>
    </source>
</evidence>
<evidence type="ECO:0000256" key="5">
    <source>
        <dbReference type="ARBA" id="ARBA00022912"/>
    </source>
</evidence>
<dbReference type="Pfam" id="PF06617">
    <property type="entry name" value="M-inducer_phosp"/>
    <property type="match status" value="1"/>
</dbReference>
<proteinExistence type="inferred from homology"/>
<evidence type="ECO:0000256" key="3">
    <source>
        <dbReference type="ARBA" id="ARBA00022776"/>
    </source>
</evidence>
<evidence type="ECO:0000256" key="6">
    <source>
        <dbReference type="ARBA" id="ARBA00023306"/>
    </source>
</evidence>
<reference evidence="10 11" key="1">
    <citation type="submission" date="2021-06" db="EMBL/GenBank/DDBJ databases">
        <authorList>
            <person name="Palmer J.M."/>
        </authorList>
    </citation>
    <scope>NUCLEOTIDE SEQUENCE [LARGE SCALE GENOMIC DNA]</scope>
    <source>
        <strain evidence="10 11">GA_2019</strain>
        <tissue evidence="10">Muscle</tissue>
    </source>
</reference>
<dbReference type="Pfam" id="PF00581">
    <property type="entry name" value="Rhodanese"/>
    <property type="match status" value="1"/>
</dbReference>
<keyword evidence="4 7" id="KW-0378">Hydrolase</keyword>
<feature type="compositionally biased region" description="Polar residues" evidence="8">
    <location>
        <begin position="32"/>
        <end position="44"/>
    </location>
</feature>
<dbReference type="PRINTS" id="PR00716">
    <property type="entry name" value="MPIPHPHTASE"/>
</dbReference>
<evidence type="ECO:0000256" key="8">
    <source>
        <dbReference type="SAM" id="MobiDB-lite"/>
    </source>
</evidence>